<evidence type="ECO:0000313" key="14">
    <source>
        <dbReference type="Proteomes" id="UP000286806"/>
    </source>
</evidence>
<evidence type="ECO:0000259" key="11">
    <source>
        <dbReference type="PROSITE" id="PS51782"/>
    </source>
</evidence>
<dbReference type="InterPro" id="IPR005490">
    <property type="entry name" value="LD_TPept_cat_dom"/>
</dbReference>
<dbReference type="EMBL" id="BGOW01000026">
    <property type="protein sequence ID" value="GBL46714.1"/>
    <property type="molecule type" value="Genomic_DNA"/>
</dbReference>
<dbReference type="Gene3D" id="3.10.350.10">
    <property type="entry name" value="LysM domain"/>
    <property type="match status" value="1"/>
</dbReference>
<proteinExistence type="inferred from homology"/>
<dbReference type="InterPro" id="IPR018392">
    <property type="entry name" value="LysM"/>
</dbReference>
<protein>
    <submittedName>
        <fullName evidence="13">ErfK/YbiS/YcfS/YnhG family protein</fullName>
    </submittedName>
</protein>
<feature type="domain" description="LysM" evidence="11">
    <location>
        <begin position="32"/>
        <end position="76"/>
    </location>
</feature>
<evidence type="ECO:0000256" key="8">
    <source>
        <dbReference type="ARBA" id="ARBA00023316"/>
    </source>
</evidence>
<accession>A0A401JGG4</accession>
<feature type="domain" description="L,D-TPase catalytic" evidence="12">
    <location>
        <begin position="88"/>
        <end position="222"/>
    </location>
</feature>
<feature type="signal peptide" evidence="10">
    <location>
        <begin position="1"/>
        <end position="17"/>
    </location>
</feature>
<organism evidence="13 14">
    <name type="scientific">Sulfuriferula multivorans</name>
    <dbReference type="NCBI Taxonomy" id="1559896"/>
    <lineage>
        <taxon>Bacteria</taxon>
        <taxon>Pseudomonadati</taxon>
        <taxon>Pseudomonadota</taxon>
        <taxon>Betaproteobacteria</taxon>
        <taxon>Nitrosomonadales</taxon>
        <taxon>Sulfuricellaceae</taxon>
        <taxon>Sulfuriferula</taxon>
    </lineage>
</organism>
<keyword evidence="7 9" id="KW-0573">Peptidoglycan synthesis</keyword>
<evidence type="ECO:0000256" key="4">
    <source>
        <dbReference type="ARBA" id="ARBA00022679"/>
    </source>
</evidence>
<dbReference type="Proteomes" id="UP000286806">
    <property type="component" value="Unassembled WGS sequence"/>
</dbReference>
<dbReference type="Gene3D" id="2.40.440.10">
    <property type="entry name" value="L,D-transpeptidase catalytic domain-like"/>
    <property type="match status" value="1"/>
</dbReference>
<sequence>MKFALGVFVVWISVAKAQDMTAFPPPLTGEQFEYVVQPGDSLTRIGARFGIDQSVLARMNDMKSSTRLYPGQLLQIDNRHIVPEQLEEGILINLPQRMLYYFQAGRLVAHYPVGLGRPDWPTPTGPFFTVNLQENKTWHVPKSIQAEMLREGKAVKTEVPPGPDNPLGKYWIGLTLPGIGIHGTIAPASIYHFQSHGCIRLNQDDIATLFQQVSSGQSGKIIYAPVLLTQLEDGRIFLEVNRDIYKKGMDPVSLVENLARAQGLSNLIDWHKVGYTIRLREGLAREVELPAPVQNGDTP</sequence>
<evidence type="ECO:0000256" key="9">
    <source>
        <dbReference type="PROSITE-ProRule" id="PRU01373"/>
    </source>
</evidence>
<keyword evidence="3" id="KW-0328">Glycosyltransferase</keyword>
<evidence type="ECO:0000256" key="1">
    <source>
        <dbReference type="ARBA" id="ARBA00004752"/>
    </source>
</evidence>
<dbReference type="SUPFAM" id="SSF54106">
    <property type="entry name" value="LysM domain"/>
    <property type="match status" value="1"/>
</dbReference>
<dbReference type="InterPro" id="IPR036779">
    <property type="entry name" value="LysM_dom_sf"/>
</dbReference>
<dbReference type="PANTHER" id="PTHR30582">
    <property type="entry name" value="L,D-TRANSPEPTIDASE"/>
    <property type="match status" value="1"/>
</dbReference>
<name>A0A401JGG4_9PROT</name>
<evidence type="ECO:0000313" key="13">
    <source>
        <dbReference type="EMBL" id="GBL46714.1"/>
    </source>
</evidence>
<keyword evidence="14" id="KW-1185">Reference proteome</keyword>
<dbReference type="InterPro" id="IPR050979">
    <property type="entry name" value="LD-transpeptidase"/>
</dbReference>
<keyword evidence="5" id="KW-0378">Hydrolase</keyword>
<dbReference type="CDD" id="cd16913">
    <property type="entry name" value="YkuD_like"/>
    <property type="match status" value="1"/>
</dbReference>
<dbReference type="Pfam" id="PF03734">
    <property type="entry name" value="YkuD"/>
    <property type="match status" value="1"/>
</dbReference>
<evidence type="ECO:0000256" key="3">
    <source>
        <dbReference type="ARBA" id="ARBA00022676"/>
    </source>
</evidence>
<keyword evidence="6 9" id="KW-0133">Cell shape</keyword>
<keyword evidence="4" id="KW-0808">Transferase</keyword>
<dbReference type="PANTHER" id="PTHR30582:SF24">
    <property type="entry name" value="L,D-TRANSPEPTIDASE ERFK_SRFK-RELATED"/>
    <property type="match status" value="1"/>
</dbReference>
<dbReference type="AlphaFoldDB" id="A0A401JGG4"/>
<keyword evidence="8 9" id="KW-0961">Cell wall biogenesis/degradation</keyword>
<feature type="active site" description="Proton donor/acceptor" evidence="9">
    <location>
        <position position="182"/>
    </location>
</feature>
<comment type="pathway">
    <text evidence="1 9">Cell wall biogenesis; peptidoglycan biosynthesis.</text>
</comment>
<evidence type="ECO:0000256" key="10">
    <source>
        <dbReference type="SAM" id="SignalP"/>
    </source>
</evidence>
<keyword evidence="10" id="KW-0732">Signal</keyword>
<evidence type="ECO:0000256" key="6">
    <source>
        <dbReference type="ARBA" id="ARBA00022960"/>
    </source>
</evidence>
<comment type="caution">
    <text evidence="13">The sequence shown here is derived from an EMBL/GenBank/DDBJ whole genome shotgun (WGS) entry which is preliminary data.</text>
</comment>
<dbReference type="GO" id="GO:0005576">
    <property type="term" value="C:extracellular region"/>
    <property type="evidence" value="ECO:0007669"/>
    <property type="project" value="TreeGrafter"/>
</dbReference>
<dbReference type="Pfam" id="PF01476">
    <property type="entry name" value="LysM"/>
    <property type="match status" value="1"/>
</dbReference>
<dbReference type="GO" id="GO:0008360">
    <property type="term" value="P:regulation of cell shape"/>
    <property type="evidence" value="ECO:0007669"/>
    <property type="project" value="UniProtKB-UniRule"/>
</dbReference>
<dbReference type="UniPathway" id="UPA00219"/>
<gene>
    <name evidence="13" type="ORF">SFMTTN_2539</name>
</gene>
<dbReference type="GO" id="GO:0016757">
    <property type="term" value="F:glycosyltransferase activity"/>
    <property type="evidence" value="ECO:0007669"/>
    <property type="project" value="UniProtKB-KW"/>
</dbReference>
<dbReference type="GO" id="GO:0071555">
    <property type="term" value="P:cell wall organization"/>
    <property type="evidence" value="ECO:0007669"/>
    <property type="project" value="UniProtKB-UniRule"/>
</dbReference>
<evidence type="ECO:0000256" key="5">
    <source>
        <dbReference type="ARBA" id="ARBA00022801"/>
    </source>
</evidence>
<evidence type="ECO:0000259" key="12">
    <source>
        <dbReference type="PROSITE" id="PS52029"/>
    </source>
</evidence>
<dbReference type="GO" id="GO:0018104">
    <property type="term" value="P:peptidoglycan-protein cross-linking"/>
    <property type="evidence" value="ECO:0007669"/>
    <property type="project" value="TreeGrafter"/>
</dbReference>
<dbReference type="CDD" id="cd00118">
    <property type="entry name" value="LysM"/>
    <property type="match status" value="1"/>
</dbReference>
<comment type="similarity">
    <text evidence="2">Belongs to the YkuD family.</text>
</comment>
<dbReference type="PROSITE" id="PS52029">
    <property type="entry name" value="LD_TPASE"/>
    <property type="match status" value="1"/>
</dbReference>
<dbReference type="PROSITE" id="PS51782">
    <property type="entry name" value="LYSM"/>
    <property type="match status" value="1"/>
</dbReference>
<evidence type="ECO:0000256" key="7">
    <source>
        <dbReference type="ARBA" id="ARBA00022984"/>
    </source>
</evidence>
<feature type="active site" description="Nucleophile" evidence="9">
    <location>
        <position position="198"/>
    </location>
</feature>
<dbReference type="SMART" id="SM00257">
    <property type="entry name" value="LysM"/>
    <property type="match status" value="1"/>
</dbReference>
<dbReference type="GO" id="GO:0071972">
    <property type="term" value="F:peptidoglycan L,D-transpeptidase activity"/>
    <property type="evidence" value="ECO:0007669"/>
    <property type="project" value="TreeGrafter"/>
</dbReference>
<dbReference type="InterPro" id="IPR038063">
    <property type="entry name" value="Transpep_catalytic_dom"/>
</dbReference>
<reference evidence="13 14" key="1">
    <citation type="journal article" date="2019" name="Front. Microbiol.">
        <title>Genomes of Neutrophilic Sulfur-Oxidizing Chemolithoautotrophs Representing 9 Proteobacterial Species From 8 Genera.</title>
        <authorList>
            <person name="Watanabe T."/>
            <person name="Kojima H."/>
            <person name="Umezawa K."/>
            <person name="Hori C."/>
            <person name="Takasuka T.E."/>
            <person name="Kato Y."/>
            <person name="Fukui M."/>
        </authorList>
    </citation>
    <scope>NUCLEOTIDE SEQUENCE [LARGE SCALE GENOMIC DNA]</scope>
    <source>
        <strain evidence="13 14">TTN</strain>
    </source>
</reference>
<evidence type="ECO:0000256" key="2">
    <source>
        <dbReference type="ARBA" id="ARBA00005992"/>
    </source>
</evidence>
<feature type="chain" id="PRO_5019021832" evidence="10">
    <location>
        <begin position="18"/>
        <end position="299"/>
    </location>
</feature>
<dbReference type="SUPFAM" id="SSF141523">
    <property type="entry name" value="L,D-transpeptidase catalytic domain-like"/>
    <property type="match status" value="1"/>
</dbReference>